<evidence type="ECO:0000313" key="3">
    <source>
        <dbReference type="Proteomes" id="UP000494301"/>
    </source>
</evidence>
<name>A0A6J5ITF7_9BURK</name>
<dbReference type="PANTHER" id="PTHR13887:SF41">
    <property type="entry name" value="THIOREDOXIN SUPERFAMILY PROTEIN"/>
    <property type="match status" value="1"/>
</dbReference>
<evidence type="ECO:0000313" key="2">
    <source>
        <dbReference type="EMBL" id="CAB3961102.1"/>
    </source>
</evidence>
<dbReference type="PANTHER" id="PTHR13887">
    <property type="entry name" value="GLUTATHIONE S-TRANSFERASE KAPPA"/>
    <property type="match status" value="1"/>
</dbReference>
<reference evidence="2 3" key="1">
    <citation type="submission" date="2020-04" db="EMBL/GenBank/DDBJ databases">
        <authorList>
            <person name="Depoorter E."/>
        </authorList>
    </citation>
    <scope>NUCLEOTIDE SEQUENCE [LARGE SCALE GENOMIC DNA]</scope>
    <source>
        <strain evidence="2 3">BCC0217</strain>
    </source>
</reference>
<dbReference type="AlphaFoldDB" id="A0A6J5ITF7"/>
<evidence type="ECO:0000259" key="1">
    <source>
        <dbReference type="Pfam" id="PF01323"/>
    </source>
</evidence>
<gene>
    <name evidence="2" type="ORF">BLA3211_00841</name>
</gene>
<dbReference type="GO" id="GO:0016491">
    <property type="term" value="F:oxidoreductase activity"/>
    <property type="evidence" value="ECO:0007669"/>
    <property type="project" value="InterPro"/>
</dbReference>
<dbReference type="Pfam" id="PF01323">
    <property type="entry name" value="DSBA"/>
    <property type="match status" value="1"/>
</dbReference>
<protein>
    <submittedName>
        <fullName evidence="2">DSBA oxidoreductase</fullName>
    </submittedName>
</protein>
<dbReference type="CDD" id="cd03024">
    <property type="entry name" value="DsbA_FrnE"/>
    <property type="match status" value="1"/>
</dbReference>
<dbReference type="Proteomes" id="UP000494301">
    <property type="component" value="Unassembled WGS sequence"/>
</dbReference>
<dbReference type="Gene3D" id="3.40.30.10">
    <property type="entry name" value="Glutaredoxin"/>
    <property type="match status" value="1"/>
</dbReference>
<feature type="domain" description="DSBA-like thioredoxin" evidence="1">
    <location>
        <begin position="3"/>
        <end position="201"/>
    </location>
</feature>
<dbReference type="RefSeq" id="WP_175219877.1">
    <property type="nucleotide sequence ID" value="NZ_CABWIL020000002.1"/>
</dbReference>
<accession>A0A6J5ITF7</accession>
<dbReference type="InterPro" id="IPR001853">
    <property type="entry name" value="DSBA-like_thioredoxin_dom"/>
</dbReference>
<proteinExistence type="predicted"/>
<dbReference type="InterPro" id="IPR036249">
    <property type="entry name" value="Thioredoxin-like_sf"/>
</dbReference>
<sequence length="237" mass="26192">MKIDIWSDVICPFCYIGKRKLEAALEQTGIAAQIEWHSFELNPSAPRSYGMPLPDVMNRLYGIDRQRALAILNHEEQEARRMGLDFQWRIARPGNTFDAHRLIHLARHEGIGGQVKERFLRAYFTEGQDIGDRQVLRALALGTGLPADDVDAVLGSDRFADEVRADEQQAVELGIRGVPYFVINGQASVSGARDVADFVRVLREQAAIAAAATQETGPAPASDDAGICKDGFCEVRK</sequence>
<dbReference type="EMBL" id="CABWIL020000002">
    <property type="protein sequence ID" value="CAB3961102.1"/>
    <property type="molecule type" value="Genomic_DNA"/>
</dbReference>
<dbReference type="SUPFAM" id="SSF52833">
    <property type="entry name" value="Thioredoxin-like"/>
    <property type="match status" value="1"/>
</dbReference>
<organism evidence="2 3">
    <name type="scientific">Burkholderia aenigmatica</name>
    <dbReference type="NCBI Taxonomy" id="2015348"/>
    <lineage>
        <taxon>Bacteria</taxon>
        <taxon>Pseudomonadati</taxon>
        <taxon>Pseudomonadota</taxon>
        <taxon>Betaproteobacteria</taxon>
        <taxon>Burkholderiales</taxon>
        <taxon>Burkholderiaceae</taxon>
        <taxon>Burkholderia</taxon>
        <taxon>Burkholderia cepacia complex</taxon>
    </lineage>
</organism>